<dbReference type="Proteomes" id="UP000799779">
    <property type="component" value="Unassembled WGS sequence"/>
</dbReference>
<evidence type="ECO:0000313" key="3">
    <source>
        <dbReference type="Proteomes" id="UP000799779"/>
    </source>
</evidence>
<dbReference type="AlphaFoldDB" id="A0A6A5WKL5"/>
<feature type="chain" id="PRO_5025665297" description="Apple domain-containing protein" evidence="1">
    <location>
        <begin position="18"/>
        <end position="155"/>
    </location>
</feature>
<sequence>MLTRIILLTALAACAIALPTSNRLRLRAGGPAIKPIPSTCNVTNALPITDCDSTFLPGPSTNDAVLYYAYYDSLSTNTTSLAEQCLQQCYGFGDSTQCKAAFWAENMVVPAGYYGSPGGNLETACLMFNRTLTSADFVVAPEGQATSPYAGNIEC</sequence>
<keyword evidence="3" id="KW-1185">Reference proteome</keyword>
<feature type="signal peptide" evidence="1">
    <location>
        <begin position="1"/>
        <end position="17"/>
    </location>
</feature>
<reference evidence="2" key="1">
    <citation type="journal article" date="2020" name="Stud. Mycol.">
        <title>101 Dothideomycetes genomes: a test case for predicting lifestyles and emergence of pathogens.</title>
        <authorList>
            <person name="Haridas S."/>
            <person name="Albert R."/>
            <person name="Binder M."/>
            <person name="Bloem J."/>
            <person name="Labutti K."/>
            <person name="Salamov A."/>
            <person name="Andreopoulos B."/>
            <person name="Baker S."/>
            <person name="Barry K."/>
            <person name="Bills G."/>
            <person name="Bluhm B."/>
            <person name="Cannon C."/>
            <person name="Castanera R."/>
            <person name="Culley D."/>
            <person name="Daum C."/>
            <person name="Ezra D."/>
            <person name="Gonzalez J."/>
            <person name="Henrissat B."/>
            <person name="Kuo A."/>
            <person name="Liang C."/>
            <person name="Lipzen A."/>
            <person name="Lutzoni F."/>
            <person name="Magnuson J."/>
            <person name="Mondo S."/>
            <person name="Nolan M."/>
            <person name="Ohm R."/>
            <person name="Pangilinan J."/>
            <person name="Park H.-J."/>
            <person name="Ramirez L."/>
            <person name="Alfaro M."/>
            <person name="Sun H."/>
            <person name="Tritt A."/>
            <person name="Yoshinaga Y."/>
            <person name="Zwiers L.-H."/>
            <person name="Turgeon B."/>
            <person name="Goodwin S."/>
            <person name="Spatafora J."/>
            <person name="Crous P."/>
            <person name="Grigoriev I."/>
        </authorList>
    </citation>
    <scope>NUCLEOTIDE SEQUENCE</scope>
    <source>
        <strain evidence="2">CBS 123094</strain>
    </source>
</reference>
<name>A0A6A5WKL5_9PLEO</name>
<evidence type="ECO:0000313" key="2">
    <source>
        <dbReference type="EMBL" id="KAF2002222.1"/>
    </source>
</evidence>
<evidence type="ECO:0008006" key="4">
    <source>
        <dbReference type="Google" id="ProtNLM"/>
    </source>
</evidence>
<accession>A0A6A5WKL5</accession>
<evidence type="ECO:0000256" key="1">
    <source>
        <dbReference type="SAM" id="SignalP"/>
    </source>
</evidence>
<organism evidence="2 3">
    <name type="scientific">Amniculicola lignicola CBS 123094</name>
    <dbReference type="NCBI Taxonomy" id="1392246"/>
    <lineage>
        <taxon>Eukaryota</taxon>
        <taxon>Fungi</taxon>
        <taxon>Dikarya</taxon>
        <taxon>Ascomycota</taxon>
        <taxon>Pezizomycotina</taxon>
        <taxon>Dothideomycetes</taxon>
        <taxon>Pleosporomycetidae</taxon>
        <taxon>Pleosporales</taxon>
        <taxon>Amniculicolaceae</taxon>
        <taxon>Amniculicola</taxon>
    </lineage>
</organism>
<gene>
    <name evidence="2" type="ORF">P154DRAFT_142718</name>
</gene>
<dbReference type="OrthoDB" id="3938895at2759"/>
<keyword evidence="1" id="KW-0732">Signal</keyword>
<protein>
    <recommendedName>
        <fullName evidence="4">Apple domain-containing protein</fullName>
    </recommendedName>
</protein>
<proteinExistence type="predicted"/>
<dbReference type="EMBL" id="ML977578">
    <property type="protein sequence ID" value="KAF2002222.1"/>
    <property type="molecule type" value="Genomic_DNA"/>
</dbReference>